<proteinExistence type="predicted"/>
<comment type="caution">
    <text evidence="1">The sequence shown here is derived from an EMBL/GenBank/DDBJ whole genome shotgun (WGS) entry which is preliminary data.</text>
</comment>
<feature type="non-terminal residue" evidence="1">
    <location>
        <position position="83"/>
    </location>
</feature>
<evidence type="ECO:0000313" key="1">
    <source>
        <dbReference type="EMBL" id="CAG8747935.1"/>
    </source>
</evidence>
<keyword evidence="2" id="KW-1185">Reference proteome</keyword>
<sequence length="83" mass="9592">MWLTTNILQVGQVSLHSTVKCMRLMYKFLVEKLSQNWLLASVVSIWHHDISELQFNNQTNQFKNASAFGIIVDELTQGQIKNL</sequence>
<organism evidence="1 2">
    <name type="scientific">Cetraspora pellucida</name>
    <dbReference type="NCBI Taxonomy" id="1433469"/>
    <lineage>
        <taxon>Eukaryota</taxon>
        <taxon>Fungi</taxon>
        <taxon>Fungi incertae sedis</taxon>
        <taxon>Mucoromycota</taxon>
        <taxon>Glomeromycotina</taxon>
        <taxon>Glomeromycetes</taxon>
        <taxon>Diversisporales</taxon>
        <taxon>Gigasporaceae</taxon>
        <taxon>Cetraspora</taxon>
    </lineage>
</organism>
<reference evidence="1" key="1">
    <citation type="submission" date="2021-06" db="EMBL/GenBank/DDBJ databases">
        <authorList>
            <person name="Kallberg Y."/>
            <person name="Tangrot J."/>
            <person name="Rosling A."/>
        </authorList>
    </citation>
    <scope>NUCLEOTIDE SEQUENCE</scope>
    <source>
        <strain evidence="1">28 12/20/2015</strain>
    </source>
</reference>
<protein>
    <submittedName>
        <fullName evidence="1">14196_t:CDS:1</fullName>
    </submittedName>
</protein>
<name>A0ACA9QJF4_9GLOM</name>
<evidence type="ECO:0000313" key="2">
    <source>
        <dbReference type="Proteomes" id="UP000789366"/>
    </source>
</evidence>
<accession>A0ACA9QJF4</accession>
<dbReference type="Proteomes" id="UP000789366">
    <property type="component" value="Unassembled WGS sequence"/>
</dbReference>
<dbReference type="EMBL" id="CAJVPW010041277">
    <property type="protein sequence ID" value="CAG8747935.1"/>
    <property type="molecule type" value="Genomic_DNA"/>
</dbReference>
<gene>
    <name evidence="1" type="ORF">SPELUC_LOCUS14266</name>
</gene>